<gene>
    <name evidence="1" type="ORF">GJ744_002825</name>
</gene>
<evidence type="ECO:0000313" key="2">
    <source>
        <dbReference type="Proteomes" id="UP000606974"/>
    </source>
</evidence>
<dbReference type="PANTHER" id="PTHR46082">
    <property type="entry name" value="ATP/GTP-BINDING PROTEIN-RELATED"/>
    <property type="match status" value="1"/>
</dbReference>
<organism evidence="1 2">
    <name type="scientific">Endocarpon pusillum</name>
    <dbReference type="NCBI Taxonomy" id="364733"/>
    <lineage>
        <taxon>Eukaryota</taxon>
        <taxon>Fungi</taxon>
        <taxon>Dikarya</taxon>
        <taxon>Ascomycota</taxon>
        <taxon>Pezizomycotina</taxon>
        <taxon>Eurotiomycetes</taxon>
        <taxon>Chaetothyriomycetidae</taxon>
        <taxon>Verrucariales</taxon>
        <taxon>Verrucariaceae</taxon>
        <taxon>Endocarpon</taxon>
    </lineage>
</organism>
<accession>A0A8H7A7H0</accession>
<dbReference type="PANTHER" id="PTHR46082:SF6">
    <property type="entry name" value="AAA+ ATPASE DOMAIN-CONTAINING PROTEIN-RELATED"/>
    <property type="match status" value="1"/>
</dbReference>
<dbReference type="EMBL" id="JAACFV010000150">
    <property type="protein sequence ID" value="KAF7504060.1"/>
    <property type="molecule type" value="Genomic_DNA"/>
</dbReference>
<proteinExistence type="predicted"/>
<sequence length="336" mass="38436">MFDVGKKLSIPGIEDEKADVKRLVKQWLSNQPDGQWLLVLDNADNQVLWGKRSDTKQQEFSLVEYLPRTTNGSILVTTRSRQVATFLAGKQVIALSPLSLDEATEMFTDGLGTPSPAENRTALETLVERLARLPLAIVQASAYINKTQLPMQSYLNLLEKPEATVIKLLSKDFGDPSRYKDAINPVATTWLISFEHIRKYHPLAIDLLSSMACFHEKSIPRSLVWEDSSEIDEVDIIDAVAVLTGYAFVIQQSDSIEESYNMHRLVQLAVRNWLRERDTLHDWMKACTIRLARLFPSRNHKYKTTWTRYLPHAQRISESNDGEDFPERYQLLEKMG</sequence>
<dbReference type="Proteomes" id="UP000606974">
    <property type="component" value="Unassembled WGS sequence"/>
</dbReference>
<name>A0A8H7A7H0_9EURO</name>
<dbReference type="OrthoDB" id="674604at2759"/>
<comment type="caution">
    <text evidence="1">The sequence shown here is derived from an EMBL/GenBank/DDBJ whole genome shotgun (WGS) entry which is preliminary data.</text>
</comment>
<evidence type="ECO:0000313" key="1">
    <source>
        <dbReference type="EMBL" id="KAF7504060.1"/>
    </source>
</evidence>
<evidence type="ECO:0008006" key="3">
    <source>
        <dbReference type="Google" id="ProtNLM"/>
    </source>
</evidence>
<protein>
    <recommendedName>
        <fullName evidence="3">NB-ARC domain-containing protein</fullName>
    </recommendedName>
</protein>
<keyword evidence="2" id="KW-1185">Reference proteome</keyword>
<dbReference type="SUPFAM" id="SSF52540">
    <property type="entry name" value="P-loop containing nucleoside triphosphate hydrolases"/>
    <property type="match status" value="1"/>
</dbReference>
<dbReference type="InterPro" id="IPR053137">
    <property type="entry name" value="NLR-like"/>
</dbReference>
<dbReference type="InterPro" id="IPR027417">
    <property type="entry name" value="P-loop_NTPase"/>
</dbReference>
<dbReference type="AlphaFoldDB" id="A0A8H7A7H0"/>
<dbReference type="Gene3D" id="3.40.50.300">
    <property type="entry name" value="P-loop containing nucleotide triphosphate hydrolases"/>
    <property type="match status" value="1"/>
</dbReference>
<reference evidence="1" key="1">
    <citation type="submission" date="2020-02" db="EMBL/GenBank/DDBJ databases">
        <authorList>
            <person name="Palmer J.M."/>
        </authorList>
    </citation>
    <scope>NUCLEOTIDE SEQUENCE</scope>
    <source>
        <strain evidence="1">EPUS1.4</strain>
        <tissue evidence="1">Thallus</tissue>
    </source>
</reference>